<dbReference type="PROSITE" id="PS51164">
    <property type="entry name" value="CBM1_2"/>
    <property type="match status" value="1"/>
</dbReference>
<dbReference type="PANTHER" id="PTHR33353:SF9">
    <property type="entry name" value="ENDOGLUCANASE II"/>
    <property type="match status" value="1"/>
</dbReference>
<protein>
    <recommendedName>
        <fullName evidence="15">AA9 family lytic polysaccharide monooxygenase</fullName>
        <ecNumber evidence="15">1.14.99.56</ecNumber>
    </recommendedName>
    <alternativeName>
        <fullName evidence="15">Endo-beta-1,4-glucanase</fullName>
    </alternativeName>
    <alternativeName>
        <fullName evidence="15">Glycosyl hydrolase 61 family protein</fullName>
    </alternativeName>
</protein>
<dbReference type="Pfam" id="PF03443">
    <property type="entry name" value="AA9"/>
    <property type="match status" value="1"/>
</dbReference>
<evidence type="ECO:0000256" key="13">
    <source>
        <dbReference type="ARBA" id="ARBA00044502"/>
    </source>
</evidence>
<dbReference type="GO" id="GO:0030245">
    <property type="term" value="P:cellulose catabolic process"/>
    <property type="evidence" value="ECO:0007669"/>
    <property type="project" value="UniProtKB-UniRule"/>
</dbReference>
<evidence type="ECO:0000313" key="19">
    <source>
        <dbReference type="EMBL" id="KAF2031779.1"/>
    </source>
</evidence>
<feature type="domain" description="CBM1" evidence="18">
    <location>
        <begin position="286"/>
        <end position="323"/>
    </location>
</feature>
<dbReference type="InterPro" id="IPR005103">
    <property type="entry name" value="AA9_LPMO"/>
</dbReference>
<organism evidence="19 20">
    <name type="scientific">Setomelanomma holmii</name>
    <dbReference type="NCBI Taxonomy" id="210430"/>
    <lineage>
        <taxon>Eukaryota</taxon>
        <taxon>Fungi</taxon>
        <taxon>Dikarya</taxon>
        <taxon>Ascomycota</taxon>
        <taxon>Pezizomycotina</taxon>
        <taxon>Dothideomycetes</taxon>
        <taxon>Pleosporomycetidae</taxon>
        <taxon>Pleosporales</taxon>
        <taxon>Pleosporineae</taxon>
        <taxon>Phaeosphaeriaceae</taxon>
        <taxon>Setomelanomma</taxon>
    </lineage>
</organism>
<dbReference type="SMART" id="SM00236">
    <property type="entry name" value="fCBD"/>
    <property type="match status" value="1"/>
</dbReference>
<evidence type="ECO:0000256" key="4">
    <source>
        <dbReference type="ARBA" id="ARBA00022723"/>
    </source>
</evidence>
<dbReference type="CDD" id="cd21175">
    <property type="entry name" value="LPMO_AA9"/>
    <property type="match status" value="1"/>
</dbReference>
<feature type="region of interest" description="Disordered" evidence="16">
    <location>
        <begin position="257"/>
        <end position="283"/>
    </location>
</feature>
<dbReference type="InterPro" id="IPR035971">
    <property type="entry name" value="CBD_sf"/>
</dbReference>
<dbReference type="Proteomes" id="UP000799777">
    <property type="component" value="Unassembled WGS sequence"/>
</dbReference>
<dbReference type="PROSITE" id="PS00562">
    <property type="entry name" value="CBM1_1"/>
    <property type="match status" value="1"/>
</dbReference>
<comment type="cofactor">
    <cofactor evidence="1">
        <name>Cu(2+)</name>
        <dbReference type="ChEBI" id="CHEBI:29036"/>
    </cofactor>
</comment>
<keyword evidence="3 15" id="KW-0964">Secreted</keyword>
<keyword evidence="5 17" id="KW-0732">Signal</keyword>
<evidence type="ECO:0000256" key="8">
    <source>
        <dbReference type="ARBA" id="ARBA00023008"/>
    </source>
</evidence>
<dbReference type="EMBL" id="ML978178">
    <property type="protein sequence ID" value="KAF2031779.1"/>
    <property type="molecule type" value="Genomic_DNA"/>
</dbReference>
<feature type="signal peptide" evidence="17">
    <location>
        <begin position="1"/>
        <end position="19"/>
    </location>
</feature>
<evidence type="ECO:0000256" key="16">
    <source>
        <dbReference type="SAM" id="MobiDB-lite"/>
    </source>
</evidence>
<comment type="subcellular location">
    <subcellularLocation>
        <location evidence="2 15">Secreted</location>
    </subcellularLocation>
</comment>
<dbReference type="EC" id="1.14.99.56" evidence="15"/>
<comment type="caution">
    <text evidence="19">The sequence shown here is derived from an EMBL/GenBank/DDBJ whole genome shotgun (WGS) entry which is preliminary data.</text>
</comment>
<comment type="similarity">
    <text evidence="13">Belongs to the polysaccharide monooxygenase AA9 family.</text>
</comment>
<proteinExistence type="inferred from homology"/>
<keyword evidence="9" id="KW-0503">Monooxygenase</keyword>
<evidence type="ECO:0000256" key="7">
    <source>
        <dbReference type="ARBA" id="ARBA00023002"/>
    </source>
</evidence>
<keyword evidence="6 15" id="KW-0136">Cellulose degradation</keyword>
<gene>
    <name evidence="19" type="ORF">EK21DRAFT_62484</name>
</gene>
<dbReference type="OrthoDB" id="3238762at2759"/>
<dbReference type="GO" id="GO:0004497">
    <property type="term" value="F:monooxygenase activity"/>
    <property type="evidence" value="ECO:0007669"/>
    <property type="project" value="UniProtKB-KW"/>
</dbReference>
<evidence type="ECO:0000256" key="3">
    <source>
        <dbReference type="ARBA" id="ARBA00022525"/>
    </source>
</evidence>
<evidence type="ECO:0000256" key="11">
    <source>
        <dbReference type="ARBA" id="ARBA00023277"/>
    </source>
</evidence>
<evidence type="ECO:0000256" key="17">
    <source>
        <dbReference type="SAM" id="SignalP"/>
    </source>
</evidence>
<dbReference type="PANTHER" id="PTHR33353">
    <property type="entry name" value="PUTATIVE (AFU_ORTHOLOGUE AFUA_1G12560)-RELATED"/>
    <property type="match status" value="1"/>
</dbReference>
<evidence type="ECO:0000256" key="6">
    <source>
        <dbReference type="ARBA" id="ARBA00023001"/>
    </source>
</evidence>
<keyword evidence="7" id="KW-0560">Oxidoreductase</keyword>
<keyword evidence="11 15" id="KW-0119">Carbohydrate metabolism</keyword>
<name>A0A9P4HDP9_9PLEO</name>
<evidence type="ECO:0000259" key="18">
    <source>
        <dbReference type="PROSITE" id="PS51164"/>
    </source>
</evidence>
<evidence type="ECO:0000256" key="1">
    <source>
        <dbReference type="ARBA" id="ARBA00001973"/>
    </source>
</evidence>
<keyword evidence="4" id="KW-0479">Metal-binding</keyword>
<evidence type="ECO:0000256" key="15">
    <source>
        <dbReference type="RuleBase" id="RU368122"/>
    </source>
</evidence>
<feature type="chain" id="PRO_5040330106" description="AA9 family lytic polysaccharide monooxygenase" evidence="17">
    <location>
        <begin position="20"/>
        <end position="323"/>
    </location>
</feature>
<evidence type="ECO:0000256" key="14">
    <source>
        <dbReference type="ARBA" id="ARBA00045077"/>
    </source>
</evidence>
<evidence type="ECO:0000256" key="12">
    <source>
        <dbReference type="ARBA" id="ARBA00023326"/>
    </source>
</evidence>
<dbReference type="InterPro" id="IPR049892">
    <property type="entry name" value="AA9"/>
</dbReference>
<evidence type="ECO:0000313" key="20">
    <source>
        <dbReference type="Proteomes" id="UP000799777"/>
    </source>
</evidence>
<dbReference type="GO" id="GO:0008810">
    <property type="term" value="F:cellulase activity"/>
    <property type="evidence" value="ECO:0007669"/>
    <property type="project" value="UniProtKB-UniRule"/>
</dbReference>
<reference evidence="19" key="1">
    <citation type="journal article" date="2020" name="Stud. Mycol.">
        <title>101 Dothideomycetes genomes: a test case for predicting lifestyles and emergence of pathogens.</title>
        <authorList>
            <person name="Haridas S."/>
            <person name="Albert R."/>
            <person name="Binder M."/>
            <person name="Bloem J."/>
            <person name="Labutti K."/>
            <person name="Salamov A."/>
            <person name="Andreopoulos B."/>
            <person name="Baker S."/>
            <person name="Barry K."/>
            <person name="Bills G."/>
            <person name="Bluhm B."/>
            <person name="Cannon C."/>
            <person name="Castanera R."/>
            <person name="Culley D."/>
            <person name="Daum C."/>
            <person name="Ezra D."/>
            <person name="Gonzalez J."/>
            <person name="Henrissat B."/>
            <person name="Kuo A."/>
            <person name="Liang C."/>
            <person name="Lipzen A."/>
            <person name="Lutzoni F."/>
            <person name="Magnuson J."/>
            <person name="Mondo S."/>
            <person name="Nolan M."/>
            <person name="Ohm R."/>
            <person name="Pangilinan J."/>
            <person name="Park H.-J."/>
            <person name="Ramirez L."/>
            <person name="Alfaro M."/>
            <person name="Sun H."/>
            <person name="Tritt A."/>
            <person name="Yoshinaga Y."/>
            <person name="Zwiers L.-H."/>
            <person name="Turgeon B."/>
            <person name="Goodwin S."/>
            <person name="Spatafora J."/>
            <person name="Crous P."/>
            <person name="Grigoriev I."/>
        </authorList>
    </citation>
    <scope>NUCLEOTIDE SEQUENCE</scope>
    <source>
        <strain evidence="19">CBS 110217</strain>
    </source>
</reference>
<dbReference type="InterPro" id="IPR000254">
    <property type="entry name" value="CBD"/>
</dbReference>
<evidence type="ECO:0000256" key="5">
    <source>
        <dbReference type="ARBA" id="ARBA00022729"/>
    </source>
</evidence>
<dbReference type="AlphaFoldDB" id="A0A9P4HDP9"/>
<dbReference type="GO" id="GO:0005576">
    <property type="term" value="C:extracellular region"/>
    <property type="evidence" value="ECO:0007669"/>
    <property type="project" value="UniProtKB-SubCell"/>
</dbReference>
<dbReference type="Pfam" id="PF00734">
    <property type="entry name" value="CBM_1"/>
    <property type="match status" value="1"/>
</dbReference>
<dbReference type="SUPFAM" id="SSF57180">
    <property type="entry name" value="Cellulose-binding domain"/>
    <property type="match status" value="1"/>
</dbReference>
<keyword evidence="12 15" id="KW-0624">Polysaccharide degradation</keyword>
<sequence length="323" mass="32330">MKNTFVLAGVAALASTAAGHATFQELWVNGVDQQGTCARLPTSNSPVTDVTSNNIRCNANQGAAASKCSVAAGETVTIEMHQQANDRSCSNEAIGGAHYGPVLVYLSKVADAATADGSSSFFKIFEDTWGKNPSGSSGSDDYWGTKDLNTNCGKMDVKIPSSLEAGDYLLRAEAIALHSAAGVGGAQFYITCYQITVTGSGTTSPSGVSFPGAYKATDAGIQINIYQNLATYVAPGPAVISGGTEAVAGKVGSAVTATGGSPAATPTSTTSAKPATTSASGGTEGCTVAKYAQCGGSGFTGCTTCASGSTCQAQTGGYYAQCL</sequence>
<feature type="compositionally biased region" description="Low complexity" evidence="16">
    <location>
        <begin position="257"/>
        <end position="281"/>
    </location>
</feature>
<dbReference type="Gene3D" id="2.70.50.70">
    <property type="match status" value="1"/>
</dbReference>
<evidence type="ECO:0000256" key="9">
    <source>
        <dbReference type="ARBA" id="ARBA00023033"/>
    </source>
</evidence>
<evidence type="ECO:0000256" key="2">
    <source>
        <dbReference type="ARBA" id="ARBA00004613"/>
    </source>
</evidence>
<comment type="domain">
    <text evidence="15">Has a modular structure: an endo-beta-1,4-glucanase catalytic module at the N-terminus, a linker rich in serines and threonines, and a C-terminal carbohydrate-binding module (CBM).</text>
</comment>
<dbReference type="GO" id="GO:0030248">
    <property type="term" value="F:cellulose binding"/>
    <property type="evidence" value="ECO:0007669"/>
    <property type="project" value="UniProtKB-UniRule"/>
</dbReference>
<accession>A0A9P4HDP9</accession>
<keyword evidence="10 15" id="KW-1015">Disulfide bond</keyword>
<dbReference type="GO" id="GO:0046872">
    <property type="term" value="F:metal ion binding"/>
    <property type="evidence" value="ECO:0007669"/>
    <property type="project" value="UniProtKB-KW"/>
</dbReference>
<keyword evidence="8" id="KW-0186">Copper</keyword>
<comment type="catalytic activity">
    <reaction evidence="14 15">
        <text>[(1-&gt;4)-beta-D-glucosyl]n+m + reduced acceptor + O2 = 4-dehydro-beta-D-glucosyl-[(1-&gt;4)-beta-D-glucosyl]n-1 + [(1-&gt;4)-beta-D-glucosyl]m + acceptor + H2O.</text>
        <dbReference type="EC" id="1.14.99.56"/>
    </reaction>
</comment>
<evidence type="ECO:0000256" key="10">
    <source>
        <dbReference type="ARBA" id="ARBA00023157"/>
    </source>
</evidence>
<keyword evidence="20" id="KW-1185">Reference proteome</keyword>
<comment type="function">
    <text evidence="15">Lytic polysaccharide monooxygenase (LMPO) that depolymerizes crystalline and amorphous polysaccharides via the oxidation of scissile alpha- or beta-(1-4)-glycosidic bonds, yielding C1 and/or C4 oxidation products. Catalysis by LPMOs requires the reduction of the active-site copper from Cu(II) to Cu(I) by a reducing agent and H(2)O(2) or O(2) as a cosubstrate.</text>
</comment>